<sequence>MEIKIGKKDWMFLIVCLALGILAEASFFHGEIGLSYLVFIAGFYLVLFLRYRLAFQHRRIGLLLMVAIWILAGSYAFYDNVLFYNLNLIIIPILVYFHIVLITRPNQLNWATPGFVKILGMKLSEGKSYCAAFFNKGFRKLFKNMDEELFQTMKRVLIGLTIGAPLLLVITGLLMSADAVFQDVILRLPQFILSLNFLEGSWRVAVVLFLTLLFFAIFQVLHVKSEPEESFRPIEKARAGWNSITVITILIMLNAVYVLFAAIQFQYFFGEGLQEGYTFAEYARKGFFELIVVTLINWSILIACLKFVKESHNVPRLTLKIMYSLLILVSGIMLASAFGRLSLYEAAYGYTLDRLLAHAFMILLIVIFAYTFIRVWLERLSLLHFYIIAGLLFYTGVNAVNMEQIVVDNNLKRYEESGKIDIYYLNSLSYTGLTGLIELYKIEQDYPELKRILNDRQQWGDKQPEDSWQSFNFTKQEAKERLKELKL</sequence>
<dbReference type="RefSeq" id="WP_095656957.1">
    <property type="nucleotide sequence ID" value="NZ_NPOA01000014.1"/>
</dbReference>
<protein>
    <submittedName>
        <fullName evidence="2">Uncharacterized protein</fullName>
    </submittedName>
</protein>
<reference evidence="2 3" key="1">
    <citation type="submission" date="2017-08" db="EMBL/GenBank/DDBJ databases">
        <title>Virgibacillus indicus sp. nov. and Virgibacillus profoundi sp. nov, two moderately halophilic bacteria isolated from marine sediment by using the Microfluidic Streak Plate.</title>
        <authorList>
            <person name="Xu B."/>
            <person name="Hu B."/>
            <person name="Wang J."/>
            <person name="Zhu Y."/>
            <person name="Huang L."/>
            <person name="Du W."/>
            <person name="Huang Y."/>
        </authorList>
    </citation>
    <scope>NUCLEOTIDE SEQUENCE [LARGE SCALE GENOMIC DNA]</scope>
    <source>
        <strain evidence="2 3">IO3-P3-H5</strain>
    </source>
</reference>
<keyword evidence="1" id="KW-0472">Membrane</keyword>
<dbReference type="InterPro" id="IPR025291">
    <property type="entry name" value="DUF4153"/>
</dbReference>
<proteinExistence type="predicted"/>
<feature type="transmembrane region" description="Helical" evidence="1">
    <location>
        <begin position="201"/>
        <end position="223"/>
    </location>
</feature>
<feature type="transmembrane region" description="Helical" evidence="1">
    <location>
        <begin position="84"/>
        <end position="102"/>
    </location>
</feature>
<feature type="transmembrane region" description="Helical" evidence="1">
    <location>
        <begin position="380"/>
        <end position="402"/>
    </location>
</feature>
<comment type="caution">
    <text evidence="2">The sequence shown here is derived from an EMBL/GenBank/DDBJ whole genome shotgun (WGS) entry which is preliminary data.</text>
</comment>
<dbReference type="EMBL" id="NPOA01000014">
    <property type="protein sequence ID" value="PAV28285.1"/>
    <property type="molecule type" value="Genomic_DNA"/>
</dbReference>
<feature type="transmembrane region" description="Helical" evidence="1">
    <location>
        <begin position="60"/>
        <end position="78"/>
    </location>
</feature>
<evidence type="ECO:0000256" key="1">
    <source>
        <dbReference type="SAM" id="Phobius"/>
    </source>
</evidence>
<keyword evidence="1" id="KW-1133">Transmembrane helix</keyword>
<evidence type="ECO:0000313" key="3">
    <source>
        <dbReference type="Proteomes" id="UP000218887"/>
    </source>
</evidence>
<feature type="transmembrane region" description="Helical" evidence="1">
    <location>
        <begin position="244"/>
        <end position="267"/>
    </location>
</feature>
<keyword evidence="3" id="KW-1185">Reference proteome</keyword>
<feature type="transmembrane region" description="Helical" evidence="1">
    <location>
        <begin position="33"/>
        <end position="53"/>
    </location>
</feature>
<gene>
    <name evidence="2" type="ORF">CIL05_18125</name>
</gene>
<feature type="transmembrane region" description="Helical" evidence="1">
    <location>
        <begin position="355"/>
        <end position="373"/>
    </location>
</feature>
<dbReference type="Proteomes" id="UP000218887">
    <property type="component" value="Unassembled WGS sequence"/>
</dbReference>
<dbReference type="Pfam" id="PF13687">
    <property type="entry name" value="DUF4153"/>
    <property type="match status" value="1"/>
</dbReference>
<dbReference type="AlphaFoldDB" id="A0A2A2IAW4"/>
<accession>A0A2A2IAW4</accession>
<dbReference type="OrthoDB" id="9767931at2"/>
<organism evidence="2 3">
    <name type="scientific">Virgibacillus profundi</name>
    <dbReference type="NCBI Taxonomy" id="2024555"/>
    <lineage>
        <taxon>Bacteria</taxon>
        <taxon>Bacillati</taxon>
        <taxon>Bacillota</taxon>
        <taxon>Bacilli</taxon>
        <taxon>Bacillales</taxon>
        <taxon>Bacillaceae</taxon>
        <taxon>Virgibacillus</taxon>
    </lineage>
</organism>
<feature type="transmembrane region" description="Helical" evidence="1">
    <location>
        <begin position="156"/>
        <end position="181"/>
    </location>
</feature>
<feature type="transmembrane region" description="Helical" evidence="1">
    <location>
        <begin position="320"/>
        <end position="343"/>
    </location>
</feature>
<feature type="transmembrane region" description="Helical" evidence="1">
    <location>
        <begin position="287"/>
        <end position="308"/>
    </location>
</feature>
<name>A0A2A2IAW4_9BACI</name>
<keyword evidence="1" id="KW-0812">Transmembrane</keyword>
<evidence type="ECO:0000313" key="2">
    <source>
        <dbReference type="EMBL" id="PAV28285.1"/>
    </source>
</evidence>